<dbReference type="CDD" id="cd04301">
    <property type="entry name" value="NAT_SF"/>
    <property type="match status" value="1"/>
</dbReference>
<sequence>MQITVRPYHSADVQDTAEIFLGAITEVSSRDYTPKQIAAWAKVDDQGAWGRARESRPTWIAEVDGQAVGFADLTNDGLLDMMFVHPQFQGVGVASSLLDKVEAQARVAGMSRIFTEASKTAWPFFEKRGFRVVRAQQVEKRGETLENFLMEKSLTR</sequence>
<name>A0ABT2LVT1_9HYPH</name>
<dbReference type="SUPFAM" id="SSF55729">
    <property type="entry name" value="Acyl-CoA N-acyltransferases (Nat)"/>
    <property type="match status" value="1"/>
</dbReference>
<keyword evidence="3" id="KW-1185">Reference proteome</keyword>
<dbReference type="Gene3D" id="3.40.630.30">
    <property type="match status" value="1"/>
</dbReference>
<dbReference type="PANTHER" id="PTHR43451">
    <property type="entry name" value="ACETYLTRANSFERASE (GNAT) FAMILY PROTEIN"/>
    <property type="match status" value="1"/>
</dbReference>
<dbReference type="EC" id="2.3.1.-" evidence="2"/>
<dbReference type="PROSITE" id="PS51186">
    <property type="entry name" value="GNAT"/>
    <property type="match status" value="1"/>
</dbReference>
<dbReference type="EMBL" id="JAOCZP010000016">
    <property type="protein sequence ID" value="MCT7378624.1"/>
    <property type="molecule type" value="Genomic_DNA"/>
</dbReference>
<reference evidence="2 3" key="1">
    <citation type="submission" date="2022-09" db="EMBL/GenBank/DDBJ databases">
        <title>Chelativorans salina sp. nov., a novel slightly halophilic bacterium isolated from a saline lake sediment enrichment.</title>
        <authorList>
            <person name="Gao L."/>
            <person name="Fang B.-Z."/>
            <person name="Li W.-J."/>
        </authorList>
    </citation>
    <scope>NUCLEOTIDE SEQUENCE [LARGE SCALE GENOMIC DNA]</scope>
    <source>
        <strain evidence="2 3">EGI FJ00035</strain>
    </source>
</reference>
<dbReference type="InterPro" id="IPR016181">
    <property type="entry name" value="Acyl_CoA_acyltransferase"/>
</dbReference>
<gene>
    <name evidence="2" type="ORF">N5A92_26800</name>
</gene>
<evidence type="ECO:0000313" key="2">
    <source>
        <dbReference type="EMBL" id="MCT7378624.1"/>
    </source>
</evidence>
<keyword evidence="2" id="KW-0808">Transferase</keyword>
<comment type="caution">
    <text evidence="2">The sequence shown here is derived from an EMBL/GenBank/DDBJ whole genome shotgun (WGS) entry which is preliminary data.</text>
</comment>
<dbReference type="Pfam" id="PF13673">
    <property type="entry name" value="Acetyltransf_10"/>
    <property type="match status" value="1"/>
</dbReference>
<dbReference type="InterPro" id="IPR052564">
    <property type="entry name" value="N-acetyltrans/Recomb-assoc"/>
</dbReference>
<evidence type="ECO:0000313" key="3">
    <source>
        <dbReference type="Proteomes" id="UP001320831"/>
    </source>
</evidence>
<dbReference type="RefSeq" id="WP_260907659.1">
    <property type="nucleotide sequence ID" value="NZ_JAOCZP010000016.1"/>
</dbReference>
<evidence type="ECO:0000259" key="1">
    <source>
        <dbReference type="PROSITE" id="PS51186"/>
    </source>
</evidence>
<keyword evidence="2" id="KW-0012">Acyltransferase</keyword>
<dbReference type="GO" id="GO:0016746">
    <property type="term" value="F:acyltransferase activity"/>
    <property type="evidence" value="ECO:0007669"/>
    <property type="project" value="UniProtKB-KW"/>
</dbReference>
<dbReference type="InterPro" id="IPR000182">
    <property type="entry name" value="GNAT_dom"/>
</dbReference>
<dbReference type="Proteomes" id="UP001320831">
    <property type="component" value="Unassembled WGS sequence"/>
</dbReference>
<proteinExistence type="predicted"/>
<feature type="domain" description="N-acetyltransferase" evidence="1">
    <location>
        <begin position="3"/>
        <end position="155"/>
    </location>
</feature>
<protein>
    <submittedName>
        <fullName evidence="2">GNAT family N-acetyltransferase</fullName>
        <ecNumber evidence="2">2.3.1.-</ecNumber>
    </submittedName>
</protein>
<organism evidence="2 3">
    <name type="scientific">Chelativorans salis</name>
    <dbReference type="NCBI Taxonomy" id="2978478"/>
    <lineage>
        <taxon>Bacteria</taxon>
        <taxon>Pseudomonadati</taxon>
        <taxon>Pseudomonadota</taxon>
        <taxon>Alphaproteobacteria</taxon>
        <taxon>Hyphomicrobiales</taxon>
        <taxon>Phyllobacteriaceae</taxon>
        <taxon>Chelativorans</taxon>
    </lineage>
</organism>
<dbReference type="PANTHER" id="PTHR43451:SF1">
    <property type="entry name" value="ACETYLTRANSFERASE"/>
    <property type="match status" value="1"/>
</dbReference>
<accession>A0ABT2LVT1</accession>